<name>A0A6P8HZ50_ACTTE</name>
<dbReference type="SMART" id="SM00028">
    <property type="entry name" value="TPR"/>
    <property type="match status" value="8"/>
</dbReference>
<dbReference type="RefSeq" id="XP_031557877.1">
    <property type="nucleotide sequence ID" value="XM_031702017.1"/>
</dbReference>
<evidence type="ECO:0000256" key="3">
    <source>
        <dbReference type="PROSITE-ProRule" id="PRU00339"/>
    </source>
</evidence>
<evidence type="ECO:0000313" key="4">
    <source>
        <dbReference type="Proteomes" id="UP000515163"/>
    </source>
</evidence>
<dbReference type="OrthoDB" id="1658288at2759"/>
<proteinExistence type="predicted"/>
<feature type="repeat" description="TPR" evidence="3">
    <location>
        <begin position="549"/>
        <end position="582"/>
    </location>
</feature>
<feature type="repeat" description="TPR" evidence="3">
    <location>
        <begin position="717"/>
        <end position="750"/>
    </location>
</feature>
<gene>
    <name evidence="5" type="primary">LOC116294424</name>
</gene>
<accession>A0A6P8HZ50</accession>
<dbReference type="Pfam" id="PF13374">
    <property type="entry name" value="TPR_10"/>
    <property type="match status" value="1"/>
</dbReference>
<dbReference type="InterPro" id="IPR011990">
    <property type="entry name" value="TPR-like_helical_dom_sf"/>
</dbReference>
<dbReference type="InterPro" id="IPR019734">
    <property type="entry name" value="TPR_rpt"/>
</dbReference>
<protein>
    <submittedName>
        <fullName evidence="5">Kinesin light chain 1-like</fullName>
    </submittedName>
</protein>
<dbReference type="AlphaFoldDB" id="A0A6P8HZ50"/>
<organism evidence="4 5">
    <name type="scientific">Actinia tenebrosa</name>
    <name type="common">Australian red waratah sea anemone</name>
    <dbReference type="NCBI Taxonomy" id="6105"/>
    <lineage>
        <taxon>Eukaryota</taxon>
        <taxon>Metazoa</taxon>
        <taxon>Cnidaria</taxon>
        <taxon>Anthozoa</taxon>
        <taxon>Hexacorallia</taxon>
        <taxon>Actiniaria</taxon>
        <taxon>Actiniidae</taxon>
        <taxon>Actinia</taxon>
    </lineage>
</organism>
<dbReference type="InParanoid" id="A0A6P8HZ50"/>
<sequence>MARQVGEKFYTSIEDQTEVKFVFTFNASSIETLIHSYIEFTRILGCPKQSIAMVVTAKDACLEKKIMQLRGLASPKLEKYSSWMMIVDNVTDLELVSKYFPHKKKNTSGNGHVLVATQDSRAMTLDSNYTFFCSISPDMKTVDAIKTLKEISTFSKEQEEVFEVAKALDCQPLSLACAAIYMRNAFKRESPITWTTFLEEHTKAATRTDVKTGLTCPASMKAAVMMALEKEISDSILMLAFQFLSVMAPEPISLEYVVQYVKTCKPDTNDQVVAARVRSSSLVRISAEGSTVSVHQVVHDCLQTVMSQHKEINIELLELLKMLKAFPLLRSYNTEDIEHIFTTSSLLIHFLTFIRRLEHLVERSLSSEILLQIPSEEKDTTNSLFLVSDIIYTYGHYIASEICKEISTAIQEGMSDENDPRLAETMKKLGLINLKTKKHQQGEKYLEKALAIQEKAYGHDDSHLATTLNEMGFCHRLQNQHQEAMRCFERALAIQEKAYSHDDPRLATTLNKMGFCHLGLVQHQEAMRCCERALAIQEKAYGHDDPRLATTLNEMGFCHLGLGQHQEAMRCFERALAIQEKAYGDDDLRLATTLNGLGVSHRLQNQHEETMKCFERELAIQEKAYGHDDPRLATTLNEMGFCHRRQNQHQEAMRCFERALAIQEKAYGHDDPRSATTLNEMGFCHRRQNQHQEAMRCFERALAIQEKAYGHDDPRSATTLNEMGFCHRDLGQHQEAMKCFERALAIQEKAYDHDDPRLATTLNEMGFSRRDLGQHQD</sequence>
<feature type="repeat" description="TPR" evidence="3">
    <location>
        <begin position="465"/>
        <end position="498"/>
    </location>
</feature>
<dbReference type="PANTHER" id="PTHR45641:SF19">
    <property type="entry name" value="NEPHROCYSTIN-3"/>
    <property type="match status" value="1"/>
</dbReference>
<dbReference type="PROSITE" id="PS50005">
    <property type="entry name" value="TPR"/>
    <property type="match status" value="5"/>
</dbReference>
<evidence type="ECO:0000313" key="5">
    <source>
        <dbReference type="RefSeq" id="XP_031557877.1"/>
    </source>
</evidence>
<dbReference type="GeneID" id="116294424"/>
<keyword evidence="4" id="KW-1185">Reference proteome</keyword>
<evidence type="ECO:0000256" key="2">
    <source>
        <dbReference type="ARBA" id="ARBA00022803"/>
    </source>
</evidence>
<feature type="repeat" description="TPR" evidence="3">
    <location>
        <begin position="675"/>
        <end position="708"/>
    </location>
</feature>
<dbReference type="Proteomes" id="UP000515163">
    <property type="component" value="Unplaced"/>
</dbReference>
<keyword evidence="1" id="KW-0677">Repeat</keyword>
<keyword evidence="2 3" id="KW-0802">TPR repeat</keyword>
<dbReference type="SUPFAM" id="SSF48452">
    <property type="entry name" value="TPR-like"/>
    <property type="match status" value="2"/>
</dbReference>
<dbReference type="KEGG" id="aten:116294424"/>
<reference evidence="5" key="1">
    <citation type="submission" date="2025-08" db="UniProtKB">
        <authorList>
            <consortium name="RefSeq"/>
        </authorList>
    </citation>
    <scope>IDENTIFICATION</scope>
    <source>
        <tissue evidence="5">Tentacle</tissue>
    </source>
</reference>
<dbReference type="PANTHER" id="PTHR45641">
    <property type="entry name" value="TETRATRICOPEPTIDE REPEAT PROTEIN (AFU_ORTHOLOGUE AFUA_6G03870)"/>
    <property type="match status" value="1"/>
</dbReference>
<feature type="repeat" description="TPR" evidence="3">
    <location>
        <begin position="633"/>
        <end position="666"/>
    </location>
</feature>
<dbReference type="Pfam" id="PF13424">
    <property type="entry name" value="TPR_12"/>
    <property type="match status" value="4"/>
</dbReference>
<dbReference type="Gene3D" id="1.25.40.10">
    <property type="entry name" value="Tetratricopeptide repeat domain"/>
    <property type="match status" value="3"/>
</dbReference>
<evidence type="ECO:0000256" key="1">
    <source>
        <dbReference type="ARBA" id="ARBA00022737"/>
    </source>
</evidence>